<dbReference type="CDD" id="cd07233">
    <property type="entry name" value="GlxI_Zn"/>
    <property type="match status" value="1"/>
</dbReference>
<comment type="caution">
    <text evidence="4">The sequence shown here is derived from an EMBL/GenBank/DDBJ whole genome shotgun (WGS) entry which is preliminary data.</text>
</comment>
<keyword evidence="1" id="KW-0479">Metal-binding</keyword>
<evidence type="ECO:0000313" key="4">
    <source>
        <dbReference type="EMBL" id="KAF5617238.1"/>
    </source>
</evidence>
<dbReference type="OrthoDB" id="16820at2759"/>
<evidence type="ECO:0000259" key="3">
    <source>
        <dbReference type="PROSITE" id="PS51819"/>
    </source>
</evidence>
<accession>A0A8H5VCF5</accession>
<dbReference type="Proteomes" id="UP000530670">
    <property type="component" value="Unassembled WGS sequence"/>
</dbReference>
<keyword evidence="4" id="KW-0456">Lyase</keyword>
<dbReference type="InterPro" id="IPR029068">
    <property type="entry name" value="Glyas_Bleomycin-R_OHBP_Dase"/>
</dbReference>
<feature type="transmembrane region" description="Helical" evidence="2">
    <location>
        <begin position="170"/>
        <end position="188"/>
    </location>
</feature>
<dbReference type="GeneID" id="59298108"/>
<feature type="transmembrane region" description="Helical" evidence="2">
    <location>
        <begin position="20"/>
        <end position="40"/>
    </location>
</feature>
<sequence length="536" mass="60201">MGHYGFLVPDSYVHEVPGEVDMNTASILWGFSLGVAVFSVAKASKQSWKVWKRCQRVTSYVAMIWAVWLSSMVLGCLAWGFQRQYIVPSFGFYFSVALFWALQVQFLLQIILNRLGLLMAVPGQAARLKWIVFAIILAVNISVFVIWMPARLQISDRWIWLNNIWDRCEKVIFALVDGALNAYFIYLVRSRLIENGLTKYIPLYRMNLFLIFISLSLDVVLIGLMSLPSTLVYLSFHPVCYLLKLQIEMKMAELISKIIRSSGTTGKEIYAPLSSANPAKVMATNTITKPSSTYSGVFGALHGNVTTLVEAGDRDSSFEMEHSGPESRKVPVGEFMPNGLGTDPPLTSEDPTLGYKLFHVMLRIRDPVKSLHFYIDLMGMRTVFTMDTGPFTIYYLGYPQTDEHRADLGKFGRDTLAQLAYTPGLIELYHVHGSENEPEGYYSTGNQPPNLGLGHIGFSVPDVPSAVERFRNHGVEVVKELGAVSREDVPLSQWEAEKKIGLGDLHPGYQHIFGQIAFVKDPDGYTVELVPQKLRE</sequence>
<organism evidence="4 5">
    <name type="scientific">Fusarium tjaetaba</name>
    <dbReference type="NCBI Taxonomy" id="1567544"/>
    <lineage>
        <taxon>Eukaryota</taxon>
        <taxon>Fungi</taxon>
        <taxon>Dikarya</taxon>
        <taxon>Ascomycota</taxon>
        <taxon>Pezizomycotina</taxon>
        <taxon>Sordariomycetes</taxon>
        <taxon>Hypocreomycetidae</taxon>
        <taxon>Hypocreales</taxon>
        <taxon>Nectriaceae</taxon>
        <taxon>Fusarium</taxon>
        <taxon>Fusarium fujikuroi species complex</taxon>
    </lineage>
</organism>
<feature type="transmembrane region" description="Helical" evidence="2">
    <location>
        <begin position="60"/>
        <end position="81"/>
    </location>
</feature>
<dbReference type="Pfam" id="PF00903">
    <property type="entry name" value="Glyoxalase"/>
    <property type="match status" value="1"/>
</dbReference>
<reference evidence="4 5" key="1">
    <citation type="submission" date="2020-05" db="EMBL/GenBank/DDBJ databases">
        <title>Identification and distribution of gene clusters putatively required for synthesis of sphingolipid metabolism inhibitors in phylogenetically diverse species of the filamentous fungus Fusarium.</title>
        <authorList>
            <person name="Kim H.-S."/>
            <person name="Busman M."/>
            <person name="Brown D.W."/>
            <person name="Divon H."/>
            <person name="Uhlig S."/>
            <person name="Proctor R.H."/>
        </authorList>
    </citation>
    <scope>NUCLEOTIDE SEQUENCE [LARGE SCALE GENOMIC DNA]</scope>
    <source>
        <strain evidence="4 5">NRRL 66243</strain>
    </source>
</reference>
<dbReference type="PROSITE" id="PS00935">
    <property type="entry name" value="GLYOXALASE_I_2"/>
    <property type="match status" value="1"/>
</dbReference>
<dbReference type="SUPFAM" id="SSF54593">
    <property type="entry name" value="Glyoxalase/Bleomycin resistance protein/Dihydroxybiphenyl dioxygenase"/>
    <property type="match status" value="1"/>
</dbReference>
<gene>
    <name evidence="4" type="ORF">FTJAE_12760</name>
</gene>
<name>A0A8H5VCF5_9HYPO</name>
<dbReference type="PANTHER" id="PTHR35179:SF1">
    <property type="entry name" value="INTEGRAL MEMBRANE PROTEIN"/>
    <property type="match status" value="1"/>
</dbReference>
<dbReference type="GO" id="GO:0004462">
    <property type="term" value="F:lactoylglutathione lyase activity"/>
    <property type="evidence" value="ECO:0007669"/>
    <property type="project" value="InterPro"/>
</dbReference>
<dbReference type="AlphaFoldDB" id="A0A8H5VCF5"/>
<feature type="transmembrane region" description="Helical" evidence="2">
    <location>
        <begin position="130"/>
        <end position="150"/>
    </location>
</feature>
<feature type="transmembrane region" description="Helical" evidence="2">
    <location>
        <begin position="208"/>
        <end position="236"/>
    </location>
</feature>
<keyword evidence="2" id="KW-1133">Transmembrane helix</keyword>
<dbReference type="InterPro" id="IPR018146">
    <property type="entry name" value="Glyoxalase_1_CS"/>
</dbReference>
<proteinExistence type="predicted"/>
<keyword evidence="2" id="KW-0812">Transmembrane</keyword>
<keyword evidence="5" id="KW-1185">Reference proteome</keyword>
<dbReference type="PROSITE" id="PS51819">
    <property type="entry name" value="VOC"/>
    <property type="match status" value="1"/>
</dbReference>
<feature type="transmembrane region" description="Helical" evidence="2">
    <location>
        <begin position="93"/>
        <end position="118"/>
    </location>
</feature>
<dbReference type="EMBL" id="JAAQRI010000357">
    <property type="protein sequence ID" value="KAF5617238.1"/>
    <property type="molecule type" value="Genomic_DNA"/>
</dbReference>
<dbReference type="Gene3D" id="3.10.180.10">
    <property type="entry name" value="2,3-Dihydroxybiphenyl 1,2-Dioxygenase, domain 1"/>
    <property type="match status" value="1"/>
</dbReference>
<feature type="domain" description="VOC" evidence="3">
    <location>
        <begin position="356"/>
        <end position="532"/>
    </location>
</feature>
<evidence type="ECO:0000313" key="5">
    <source>
        <dbReference type="Proteomes" id="UP000530670"/>
    </source>
</evidence>
<protein>
    <submittedName>
        <fullName evidence="4">Lactoylglutathione lyase</fullName>
    </submittedName>
</protein>
<dbReference type="PANTHER" id="PTHR35179">
    <property type="entry name" value="PROTEIN CBG02620"/>
    <property type="match status" value="1"/>
</dbReference>
<dbReference type="InterPro" id="IPR037523">
    <property type="entry name" value="VOC_core"/>
</dbReference>
<evidence type="ECO:0000256" key="2">
    <source>
        <dbReference type="SAM" id="Phobius"/>
    </source>
</evidence>
<evidence type="ECO:0000256" key="1">
    <source>
        <dbReference type="ARBA" id="ARBA00022723"/>
    </source>
</evidence>
<dbReference type="GO" id="GO:0046872">
    <property type="term" value="F:metal ion binding"/>
    <property type="evidence" value="ECO:0007669"/>
    <property type="project" value="UniProtKB-KW"/>
</dbReference>
<dbReference type="PROSITE" id="PS00934">
    <property type="entry name" value="GLYOXALASE_I_1"/>
    <property type="match status" value="1"/>
</dbReference>
<dbReference type="RefSeq" id="XP_037200243.1">
    <property type="nucleotide sequence ID" value="XM_037345838.1"/>
</dbReference>
<keyword evidence="2" id="KW-0472">Membrane</keyword>
<dbReference type="InterPro" id="IPR004360">
    <property type="entry name" value="Glyas_Fos-R_dOase_dom"/>
</dbReference>